<feature type="compositionally biased region" description="Gly residues" evidence="1">
    <location>
        <begin position="250"/>
        <end position="261"/>
    </location>
</feature>
<protein>
    <submittedName>
        <fullName evidence="2">Uncharacterized protein</fullName>
    </submittedName>
</protein>
<gene>
    <name evidence="2" type="ORF">LGLO00237_LOCUS794</name>
</gene>
<feature type="region of interest" description="Disordered" evidence="1">
    <location>
        <begin position="233"/>
        <end position="263"/>
    </location>
</feature>
<sequence>MQVEAILACDENRKVVVKKRRLMSCRQLTTHARASAKTSDSSGVLMNLKTERYNHHIVHIEGLAPGSNVDKGAEARYIVKLGTDKRILVRAMNIGSLPVNLDDPSKKCCFGGYAEGEVHSGLDSCLSWPSSITNLVLSYLVVKQAQMGDVKVLGSSSSANPGSFYSFHPRSTIEPGTETCWISREGTCENGIAHEHVMYSFGDVPRLVSAVAMRIPSDGPLSVQKFHLEVPNLENTTGTPKVHPRLQAKGGEGARQEGGGLDTKENLVWKRATPDFQMIRGPSGTHPMQEFLVEPAITCNLLRVVCTKNMQGEYDPSHDAIGFWEIQFR</sequence>
<reference evidence="2" key="1">
    <citation type="submission" date="2021-01" db="EMBL/GenBank/DDBJ databases">
        <authorList>
            <person name="Corre E."/>
            <person name="Pelletier E."/>
            <person name="Niang G."/>
            <person name="Scheremetjew M."/>
            <person name="Finn R."/>
            <person name="Kale V."/>
            <person name="Holt S."/>
            <person name="Cochrane G."/>
            <person name="Meng A."/>
            <person name="Brown T."/>
            <person name="Cohen L."/>
        </authorList>
    </citation>
    <scope>NUCLEOTIDE SEQUENCE</scope>
    <source>
        <strain evidence="2">CCCM811</strain>
    </source>
</reference>
<proteinExistence type="predicted"/>
<organism evidence="2">
    <name type="scientific">Lotharella globosa</name>
    <dbReference type="NCBI Taxonomy" id="91324"/>
    <lineage>
        <taxon>Eukaryota</taxon>
        <taxon>Sar</taxon>
        <taxon>Rhizaria</taxon>
        <taxon>Cercozoa</taxon>
        <taxon>Chlorarachniophyceae</taxon>
        <taxon>Lotharella</taxon>
    </lineage>
</organism>
<evidence type="ECO:0000256" key="1">
    <source>
        <dbReference type="SAM" id="MobiDB-lite"/>
    </source>
</evidence>
<dbReference type="AlphaFoldDB" id="A0A7S3Y957"/>
<accession>A0A7S3Y957</accession>
<dbReference type="EMBL" id="HBIV01001140">
    <property type="protein sequence ID" value="CAE0644644.1"/>
    <property type="molecule type" value="Transcribed_RNA"/>
</dbReference>
<evidence type="ECO:0000313" key="2">
    <source>
        <dbReference type="EMBL" id="CAE0644644.1"/>
    </source>
</evidence>
<name>A0A7S3Y957_9EUKA</name>